<dbReference type="Pfam" id="PF07963">
    <property type="entry name" value="N_methyl"/>
    <property type="match status" value="1"/>
</dbReference>
<proteinExistence type="predicted"/>
<dbReference type="Proteomes" id="UP000622890">
    <property type="component" value="Unassembled WGS sequence"/>
</dbReference>
<dbReference type="InterPro" id="IPR054402">
    <property type="entry name" value="Tt1218-like_dom"/>
</dbReference>
<feature type="transmembrane region" description="Helical" evidence="1">
    <location>
        <begin position="20"/>
        <end position="37"/>
    </location>
</feature>
<evidence type="ECO:0000313" key="4">
    <source>
        <dbReference type="Proteomes" id="UP000622890"/>
    </source>
</evidence>
<keyword evidence="1" id="KW-0812">Transmembrane</keyword>
<keyword evidence="1" id="KW-1133">Transmembrane helix</keyword>
<dbReference type="InterPro" id="IPR012902">
    <property type="entry name" value="N_methyl_site"/>
</dbReference>
<dbReference type="RefSeq" id="WP_200591780.1">
    <property type="nucleotide sequence ID" value="NZ_JAEPBG010000003.1"/>
</dbReference>
<dbReference type="NCBIfam" id="TIGR02523">
    <property type="entry name" value="type_IV_pilV"/>
    <property type="match status" value="1"/>
</dbReference>
<gene>
    <name evidence="3" type="primary">pilV</name>
    <name evidence="3" type="ORF">JJB74_10405</name>
</gene>
<feature type="domain" description="Type IV pilin Tt1218-like" evidence="2">
    <location>
        <begin position="37"/>
        <end position="95"/>
    </location>
</feature>
<comment type="caution">
    <text evidence="3">The sequence shown here is derived from an EMBL/GenBank/DDBJ whole genome shotgun (WGS) entry which is preliminary data.</text>
</comment>
<keyword evidence="4" id="KW-1185">Reference proteome</keyword>
<keyword evidence="1" id="KW-0472">Membrane</keyword>
<protein>
    <submittedName>
        <fullName evidence="3">Type IV pilus modification protein PilV</fullName>
    </submittedName>
</protein>
<dbReference type="InterPro" id="IPR013362">
    <property type="entry name" value="Pilus_4_PilV"/>
</dbReference>
<evidence type="ECO:0000259" key="2">
    <source>
        <dbReference type="Pfam" id="PF22150"/>
    </source>
</evidence>
<accession>A0A934ST32</accession>
<evidence type="ECO:0000256" key="1">
    <source>
        <dbReference type="SAM" id="Phobius"/>
    </source>
</evidence>
<organism evidence="3 4">
    <name type="scientific">Noviherbaspirillum pedocola</name>
    <dbReference type="NCBI Taxonomy" id="2801341"/>
    <lineage>
        <taxon>Bacteria</taxon>
        <taxon>Pseudomonadati</taxon>
        <taxon>Pseudomonadota</taxon>
        <taxon>Betaproteobacteria</taxon>
        <taxon>Burkholderiales</taxon>
        <taxon>Oxalobacteraceae</taxon>
        <taxon>Noviherbaspirillum</taxon>
    </lineage>
</organism>
<sequence length="189" mass="19603">MLKTRHHPRRLQQGLSMIEVLVSVVILGFGLLGMASLQSKVHTAEVEAYQRSQALLALGDMSERINANRNAAASYVSTGTIGAGDTQPASCATVAAGPARDVCEWSNVLKGASESVANGFGLRGCIVQVQAPITTAPSCRPGVYEVTVIWQGLTNAVAPAQSCGSGAFGATDGYRRAVSNRIAVSVPSC</sequence>
<name>A0A934ST32_9BURK</name>
<reference evidence="3" key="1">
    <citation type="submission" date="2021-01" db="EMBL/GenBank/DDBJ databases">
        <title>Genome sequence of strain Noviherbaspirillum sp. DKR-6.</title>
        <authorList>
            <person name="Chaudhary D.K."/>
        </authorList>
    </citation>
    <scope>NUCLEOTIDE SEQUENCE</scope>
    <source>
        <strain evidence="3">DKR-6</strain>
    </source>
</reference>
<evidence type="ECO:0000313" key="3">
    <source>
        <dbReference type="EMBL" id="MBK4735019.1"/>
    </source>
</evidence>
<dbReference type="AlphaFoldDB" id="A0A934ST32"/>
<dbReference type="Pfam" id="PF22150">
    <property type="entry name" value="Tt1218-like"/>
    <property type="match status" value="1"/>
</dbReference>
<dbReference type="EMBL" id="JAEPBG010000003">
    <property type="protein sequence ID" value="MBK4735019.1"/>
    <property type="molecule type" value="Genomic_DNA"/>
</dbReference>
<dbReference type="NCBIfam" id="TIGR02532">
    <property type="entry name" value="IV_pilin_GFxxxE"/>
    <property type="match status" value="1"/>
</dbReference>